<protein>
    <submittedName>
        <fullName evidence="1">Uncharacterized protein</fullName>
    </submittedName>
</protein>
<evidence type="ECO:0000313" key="2">
    <source>
        <dbReference type="Proteomes" id="UP000654471"/>
    </source>
</evidence>
<keyword evidence="2" id="KW-1185">Reference proteome</keyword>
<evidence type="ECO:0000313" key="1">
    <source>
        <dbReference type="EMBL" id="GGU59767.1"/>
    </source>
</evidence>
<dbReference type="Proteomes" id="UP000654471">
    <property type="component" value="Unassembled WGS sequence"/>
</dbReference>
<name>A0ABQ2V160_9ACTN</name>
<reference evidence="2" key="1">
    <citation type="journal article" date="2019" name="Int. J. Syst. Evol. Microbiol.">
        <title>The Global Catalogue of Microorganisms (GCM) 10K type strain sequencing project: providing services to taxonomists for standard genome sequencing and annotation.</title>
        <authorList>
            <consortium name="The Broad Institute Genomics Platform"/>
            <consortium name="The Broad Institute Genome Sequencing Center for Infectious Disease"/>
            <person name="Wu L."/>
            <person name="Ma J."/>
        </authorList>
    </citation>
    <scope>NUCLEOTIDE SEQUENCE [LARGE SCALE GENOMIC DNA]</scope>
    <source>
        <strain evidence="2">JCM 3399</strain>
    </source>
</reference>
<sequence length="145" mass="15751">MATTHTREQVLDGAWWPRSRDIGAELPSLISALTEHLGPVLRVGLDAGAWEGLPTRLVIDDRVVHIDSFPVGDDTVLITRGDQDHFSLLVVPPHATPEAARSAMARAVQAGNLTQAEQILIDTGTHRAYPVPAEEPRTGREPGER</sequence>
<organism evidence="1 2">
    <name type="scientific">Streptomyces albospinus</name>
    <dbReference type="NCBI Taxonomy" id="285515"/>
    <lineage>
        <taxon>Bacteria</taxon>
        <taxon>Bacillati</taxon>
        <taxon>Actinomycetota</taxon>
        <taxon>Actinomycetes</taxon>
        <taxon>Kitasatosporales</taxon>
        <taxon>Streptomycetaceae</taxon>
        <taxon>Streptomyces</taxon>
    </lineage>
</organism>
<accession>A0ABQ2V160</accession>
<dbReference type="EMBL" id="BMRP01000007">
    <property type="protein sequence ID" value="GGU59767.1"/>
    <property type="molecule type" value="Genomic_DNA"/>
</dbReference>
<dbReference type="Pfam" id="PF19457">
    <property type="entry name" value="DUF5994"/>
    <property type="match status" value="1"/>
</dbReference>
<comment type="caution">
    <text evidence="1">The sequence shown here is derived from an EMBL/GenBank/DDBJ whole genome shotgun (WGS) entry which is preliminary data.</text>
</comment>
<gene>
    <name evidence="1" type="ORF">GCM10010211_25920</name>
</gene>
<proteinExistence type="predicted"/>
<dbReference type="InterPro" id="IPR046036">
    <property type="entry name" value="DUF5994"/>
</dbReference>